<keyword evidence="1" id="KW-0732">Signal</keyword>
<accession>A0ABQ4B0L8</accession>
<evidence type="ECO:0000256" key="1">
    <source>
        <dbReference type="SAM" id="SignalP"/>
    </source>
</evidence>
<dbReference type="EMBL" id="BOMP01000205">
    <property type="protein sequence ID" value="GIE46379.1"/>
    <property type="molecule type" value="Genomic_DNA"/>
</dbReference>
<comment type="caution">
    <text evidence="2">The sequence shown here is derived from an EMBL/GenBank/DDBJ whole genome shotgun (WGS) entry which is preliminary data.</text>
</comment>
<keyword evidence="3" id="KW-1185">Reference proteome</keyword>
<sequence length="149" mass="15694">MKMLRSVTAAAISTVAVLATSAQPALAAYPVTLFPEFGGPWGSNQVQVTWYNRSVGISGWVKDLCCASGGNVTTRACVVAYFGPNATGEGIPVGADSECRTAIDTTRGFSFTINGAPAGGFQSVQVSYYEDRPDESELVAYRTRNRPAA</sequence>
<protein>
    <recommendedName>
        <fullName evidence="4">Secreted protein</fullName>
    </recommendedName>
</protein>
<feature type="signal peptide" evidence="1">
    <location>
        <begin position="1"/>
        <end position="27"/>
    </location>
</feature>
<proteinExistence type="predicted"/>
<evidence type="ECO:0008006" key="4">
    <source>
        <dbReference type="Google" id="ProtNLM"/>
    </source>
</evidence>
<name>A0ABQ4B0L8_9ACTN</name>
<evidence type="ECO:0000313" key="3">
    <source>
        <dbReference type="Proteomes" id="UP000631312"/>
    </source>
</evidence>
<dbReference type="Proteomes" id="UP000631312">
    <property type="component" value="Unassembled WGS sequence"/>
</dbReference>
<gene>
    <name evidence="2" type="ORF">Alo02nite_92770</name>
</gene>
<reference evidence="2 3" key="1">
    <citation type="submission" date="2021-01" db="EMBL/GenBank/DDBJ databases">
        <title>Whole genome shotgun sequence of Actinoplanes lobatus NBRC 12513.</title>
        <authorList>
            <person name="Komaki H."/>
            <person name="Tamura T."/>
        </authorList>
    </citation>
    <scope>NUCLEOTIDE SEQUENCE [LARGE SCALE GENOMIC DNA]</scope>
    <source>
        <strain evidence="2 3">NBRC 12513</strain>
    </source>
</reference>
<feature type="chain" id="PRO_5046738259" description="Secreted protein" evidence="1">
    <location>
        <begin position="28"/>
        <end position="149"/>
    </location>
</feature>
<organism evidence="2 3">
    <name type="scientific">Actinoplanes lobatus</name>
    <dbReference type="NCBI Taxonomy" id="113568"/>
    <lineage>
        <taxon>Bacteria</taxon>
        <taxon>Bacillati</taxon>
        <taxon>Actinomycetota</taxon>
        <taxon>Actinomycetes</taxon>
        <taxon>Micromonosporales</taxon>
        <taxon>Micromonosporaceae</taxon>
        <taxon>Actinoplanes</taxon>
    </lineage>
</organism>
<evidence type="ECO:0000313" key="2">
    <source>
        <dbReference type="EMBL" id="GIE46379.1"/>
    </source>
</evidence>